<dbReference type="AlphaFoldDB" id="A0A0R3TH39"/>
<dbReference type="WBParaSite" id="HNAJ_0000638001-mRNA-1">
    <property type="protein sequence ID" value="HNAJ_0000638001-mRNA-1"/>
    <property type="gene ID" value="HNAJ_0000638001"/>
</dbReference>
<reference evidence="1" key="1">
    <citation type="submission" date="2017-02" db="UniProtKB">
        <authorList>
            <consortium name="WormBaseParasite"/>
        </authorList>
    </citation>
    <scope>IDENTIFICATION</scope>
</reference>
<evidence type="ECO:0000313" key="1">
    <source>
        <dbReference type="WBParaSite" id="HNAJ_0000638001-mRNA-1"/>
    </source>
</evidence>
<name>A0A0R3TH39_RODNA</name>
<organism evidence="1">
    <name type="scientific">Rodentolepis nana</name>
    <name type="common">Dwarf tapeworm</name>
    <name type="synonym">Hymenolepis nana</name>
    <dbReference type="NCBI Taxonomy" id="102285"/>
    <lineage>
        <taxon>Eukaryota</taxon>
        <taxon>Metazoa</taxon>
        <taxon>Spiralia</taxon>
        <taxon>Lophotrochozoa</taxon>
        <taxon>Platyhelminthes</taxon>
        <taxon>Cestoda</taxon>
        <taxon>Eucestoda</taxon>
        <taxon>Cyclophyllidea</taxon>
        <taxon>Hymenolepididae</taxon>
        <taxon>Rodentolepis</taxon>
    </lineage>
</organism>
<sequence length="68" mass="7654">LDELAISIPGVYHLLKTSQHAPKWMQRVSATQIRLWDCSSPSQSPRLKHLLVECTSSVGLMERPSLEP</sequence>
<proteinExistence type="predicted"/>
<accession>A0A0R3TH39</accession>
<protein>
    <submittedName>
        <fullName evidence="1">Ovule protein</fullName>
    </submittedName>
</protein>